<gene>
    <name evidence="3" type="ORF">ACFO5K_13455</name>
</gene>
<dbReference type="EMBL" id="JBHSDL010000014">
    <property type="protein sequence ID" value="MFC4375104.1"/>
    <property type="molecule type" value="Genomic_DNA"/>
</dbReference>
<dbReference type="Proteomes" id="UP001595844">
    <property type="component" value="Unassembled WGS sequence"/>
</dbReference>
<dbReference type="RefSeq" id="WP_378563806.1">
    <property type="nucleotide sequence ID" value="NZ_JBHSDL010000014.1"/>
</dbReference>
<dbReference type="InterPro" id="IPR048987">
    <property type="entry name" value="PIN-TPR-GreABC"/>
</dbReference>
<dbReference type="InterPro" id="IPR025375">
    <property type="entry name" value="DUF4365"/>
</dbReference>
<comment type="caution">
    <text evidence="3">The sequence shown here is derived from an EMBL/GenBank/DDBJ whole genome shotgun (WGS) entry which is preliminary data.</text>
</comment>
<name>A0ABV8VGH5_9NOCA</name>
<proteinExistence type="predicted"/>
<organism evidence="3 4">
    <name type="scientific">Nocardia halotolerans</name>
    <dbReference type="NCBI Taxonomy" id="1755878"/>
    <lineage>
        <taxon>Bacteria</taxon>
        <taxon>Bacillati</taxon>
        <taxon>Actinomycetota</taxon>
        <taxon>Actinomycetes</taxon>
        <taxon>Mycobacteriales</taxon>
        <taxon>Nocardiaceae</taxon>
        <taxon>Nocardia</taxon>
    </lineage>
</organism>
<evidence type="ECO:0000313" key="3">
    <source>
        <dbReference type="EMBL" id="MFC4375104.1"/>
    </source>
</evidence>
<feature type="domain" description="DUF4365" evidence="1">
    <location>
        <begin position="12"/>
        <end position="135"/>
    </location>
</feature>
<feature type="domain" description="PIN" evidence="2">
    <location>
        <begin position="899"/>
        <end position="1033"/>
    </location>
</feature>
<accession>A0ABV8VGH5</accession>
<reference evidence="4" key="1">
    <citation type="journal article" date="2019" name="Int. J. Syst. Evol. Microbiol.">
        <title>The Global Catalogue of Microorganisms (GCM) 10K type strain sequencing project: providing services to taxonomists for standard genome sequencing and annotation.</title>
        <authorList>
            <consortium name="The Broad Institute Genomics Platform"/>
            <consortium name="The Broad Institute Genome Sequencing Center for Infectious Disease"/>
            <person name="Wu L."/>
            <person name="Ma J."/>
        </authorList>
    </citation>
    <scope>NUCLEOTIDE SEQUENCE [LARGE SCALE GENOMIC DNA]</scope>
    <source>
        <strain evidence="4">IBRC-M 10490</strain>
    </source>
</reference>
<dbReference type="Pfam" id="PF14280">
    <property type="entry name" value="DUF4365"/>
    <property type="match status" value="1"/>
</dbReference>
<sequence length="1238" mass="135830">MPINDDTNRIDRASVGLCEFQINEFLGHTFREQTTSDFGVDAHVEVKRDGVPTGRLVGLQLKGGRSQFGEETDVGWKFRPKKKHIPYWLGHSLPMYLLLIDKSAQTIYWQELSERTLKTGPRGGVYVVVPKTQTLPSAGATWETAAEQFAKTALSDYRDNLTRLPSPVITRLEIFEAANADAAALLAAHLTRGRGAPEVVVRTLLGSAPAWLSPDGTSDGLVILANYAHAHGLPILAVDVLLAAAEQTPELKFRYTRDAGLTALEFDQLRAQELLAVAASMPEASGDVHLEIGCAVLAHPEGSAAPVPLTEEFKARLEAIADDELVISFLARQSEHADNLDRAVELFERALARVPESAGLMSALARVLSRRARTPSMQPTDQRRAVQFASDAVDRIHAWSGPTEFALHTLLQCLLVAGQFSKVLDRSLPAPDGRATFEESQRLDICTFAATAATALGRRDLALQLIESLPPGADRDLARLRLGDEADEDGDQKRALISLAERLDKTRPEALLQVVMRLSDLGVDESVRLDPLVADRIIAADLRDLAAISAKAHADLDAVLPELRLLAERDELAARKLIDYLADANRIDDAEVAAEAAHLRFGIPDFALRRAELLIRLQRLDEAHDTATDVLASSVAEPVDRRAAHQLLARLLWHQALENPADSRIFSRLERQLIECVNSDELTVEERDVWQLLEVQMRLAKEDDAFATLSRYEPAIVTPDMARLWFSVVMTRPTLAAPTYARMLQLADTFAAEAELSAGLLTAVITRTRDADDELATPVDQRPILDRDRRAAAFAALDAHVERHGDRSPIKILQAPTSEDLIAQMTDLTRRDERPLIELVQMIRQARLPLGMLALAAGRPYSSTLATRPLGYFISAAAIEEDDSADEEAARAASNRDVVVDASTLLVAGELGEFDNFRGKFRSLLIPLGSYTDIRAGRAVLEGRSSSSSSIRYDARTDSIVAVEIEIEGHLEALARFSKIDRALAATRTVENATLEEVNLPGAAPWLGPIALAKRRGVQLWSDDLAQRRLARSLGVEAFGTSTLQQLRTASRLENGALDETQYKEILEIRRREILDALGAHIVDVPTDCQVVVDRGSSEEWDEQVALVTVGRPGWWHMAVNSWKDLQYILAAVERESGPSDTWRYQAMWGVTQVAPDDSTRVAMLLACTAMITVGDTVQEDRMVEHLTVACEIATQSGAKSPMDFLVEAATVLESAGASSPAPVDVARLRSRLSRSDD</sequence>
<dbReference type="Pfam" id="PF20698">
    <property type="entry name" value="PIN-TPR-GreABC"/>
    <property type="match status" value="1"/>
</dbReference>
<keyword evidence="4" id="KW-1185">Reference proteome</keyword>
<evidence type="ECO:0000259" key="1">
    <source>
        <dbReference type="Pfam" id="PF14280"/>
    </source>
</evidence>
<evidence type="ECO:0000313" key="4">
    <source>
        <dbReference type="Proteomes" id="UP001595844"/>
    </source>
</evidence>
<evidence type="ECO:0000259" key="2">
    <source>
        <dbReference type="Pfam" id="PF20698"/>
    </source>
</evidence>
<protein>
    <submittedName>
        <fullName evidence="3">DUF4365 domain-containing protein</fullName>
    </submittedName>
</protein>